<dbReference type="Pfam" id="PF00155">
    <property type="entry name" value="Aminotran_1_2"/>
    <property type="match status" value="1"/>
</dbReference>
<dbReference type="PROSITE" id="PS00599">
    <property type="entry name" value="AA_TRANSFER_CLASS_2"/>
    <property type="match status" value="1"/>
</dbReference>
<comment type="subunit">
    <text evidence="5">Homodimer.</text>
</comment>
<dbReference type="EMBL" id="DXGG01000134">
    <property type="protein sequence ID" value="HIW87440.1"/>
    <property type="molecule type" value="Genomic_DNA"/>
</dbReference>
<keyword evidence="7" id="KW-0808">Transferase</keyword>
<evidence type="ECO:0000313" key="16">
    <source>
        <dbReference type="Proteomes" id="UP000824267"/>
    </source>
</evidence>
<evidence type="ECO:0000256" key="12">
    <source>
        <dbReference type="ARBA" id="ARBA00047715"/>
    </source>
</evidence>
<evidence type="ECO:0000256" key="7">
    <source>
        <dbReference type="ARBA" id="ARBA00022679"/>
    </source>
</evidence>
<reference evidence="15" key="1">
    <citation type="journal article" date="2021" name="PeerJ">
        <title>Extensive microbial diversity within the chicken gut microbiome revealed by metagenomics and culture.</title>
        <authorList>
            <person name="Gilroy R."/>
            <person name="Ravi A."/>
            <person name="Getino M."/>
            <person name="Pursley I."/>
            <person name="Horton D.L."/>
            <person name="Alikhan N.F."/>
            <person name="Baker D."/>
            <person name="Gharbi K."/>
            <person name="Hall N."/>
            <person name="Watson M."/>
            <person name="Adriaenssens E.M."/>
            <person name="Foster-Nyarko E."/>
            <person name="Jarju S."/>
            <person name="Secka A."/>
            <person name="Antonio M."/>
            <person name="Oren A."/>
            <person name="Chaudhuri R.R."/>
            <person name="La Ragione R."/>
            <person name="Hildebrand F."/>
            <person name="Pallen M.J."/>
        </authorList>
    </citation>
    <scope>NUCLEOTIDE SEQUENCE</scope>
    <source>
        <strain evidence="15">Gambia16-930</strain>
    </source>
</reference>
<comment type="similarity">
    <text evidence="4">Belongs to the class-II pyridoxal-phosphate-dependent aminotransferase family. BioF subfamily.</text>
</comment>
<evidence type="ECO:0000256" key="5">
    <source>
        <dbReference type="ARBA" id="ARBA00011738"/>
    </source>
</evidence>
<dbReference type="SUPFAM" id="SSF53383">
    <property type="entry name" value="PLP-dependent transferases"/>
    <property type="match status" value="1"/>
</dbReference>
<evidence type="ECO:0000256" key="13">
    <source>
        <dbReference type="RuleBase" id="RU003693"/>
    </source>
</evidence>
<sequence length="364" mass="41384">MYRHLPEVEVKDKYVQDRNGNRLLNLASNDYLGLSFDHDLQKTFFEKYIPATFSSTSSRLMSGYNPWTVKLESLLANCYNAEAALIFNSGYHANLGIISAIADSRTLILADKLVHASIIDGILLSKAEHIRFRHNDMKHLTSLVEKYKNDYDTLLVICESTYSMDGDNCRLTELVELRKRYSNLVLYIDQAHDVGIRGENGLGLAEEKGVLKDIDFLVCTFGKALAGYGAYLICNNEIKNYLINKARTFIFSTSLPPILMQWNHFIMTLLPEMKSKRRHLFNKSRILRQALKDKGYDVPSSSHIIPIICGSAEKALAKTKLMKENSFYALAVRPPTVPQNTCRVRISLNSEIGYEDLEKLIEIL</sequence>
<comment type="cofactor">
    <cofactor evidence="1 13">
        <name>pyridoxal 5'-phosphate</name>
        <dbReference type="ChEBI" id="CHEBI:597326"/>
    </cofactor>
</comment>
<evidence type="ECO:0000256" key="6">
    <source>
        <dbReference type="ARBA" id="ARBA00013187"/>
    </source>
</evidence>
<reference evidence="15" key="2">
    <citation type="submission" date="2021-04" db="EMBL/GenBank/DDBJ databases">
        <authorList>
            <person name="Gilroy R."/>
        </authorList>
    </citation>
    <scope>NUCLEOTIDE SEQUENCE</scope>
    <source>
        <strain evidence="15">Gambia16-930</strain>
    </source>
</reference>
<evidence type="ECO:0000256" key="2">
    <source>
        <dbReference type="ARBA" id="ARBA00004746"/>
    </source>
</evidence>
<evidence type="ECO:0000256" key="11">
    <source>
        <dbReference type="ARBA" id="ARBA00033381"/>
    </source>
</evidence>
<evidence type="ECO:0000259" key="14">
    <source>
        <dbReference type="Pfam" id="PF00155"/>
    </source>
</evidence>
<dbReference type="GO" id="GO:0009102">
    <property type="term" value="P:biotin biosynthetic process"/>
    <property type="evidence" value="ECO:0007669"/>
    <property type="project" value="UniProtKB-KW"/>
</dbReference>
<protein>
    <recommendedName>
        <fullName evidence="6">8-amino-7-oxononanoate synthase</fullName>
        <ecNumber evidence="6">2.3.1.47</ecNumber>
    </recommendedName>
    <alternativeName>
        <fullName evidence="10">7-keto-8-amino-pelargonic acid synthase</fullName>
    </alternativeName>
    <alternativeName>
        <fullName evidence="11">8-amino-7-ketopelargonate synthase</fullName>
    </alternativeName>
</protein>
<proteinExistence type="inferred from homology"/>
<keyword evidence="8" id="KW-0093">Biotin biosynthesis</keyword>
<evidence type="ECO:0000256" key="1">
    <source>
        <dbReference type="ARBA" id="ARBA00001933"/>
    </source>
</evidence>
<keyword evidence="9 13" id="KW-0663">Pyridoxal phosphate</keyword>
<dbReference type="InterPro" id="IPR004839">
    <property type="entry name" value="Aminotransferase_I/II_large"/>
</dbReference>
<comment type="catalytic activity">
    <reaction evidence="12">
        <text>6-carboxyhexanoyl-[ACP] + L-alanine + H(+) = (8S)-8-amino-7-oxononanoate + holo-[ACP] + CO2</text>
        <dbReference type="Rhea" id="RHEA:42288"/>
        <dbReference type="Rhea" id="RHEA-COMP:9685"/>
        <dbReference type="Rhea" id="RHEA-COMP:9955"/>
        <dbReference type="ChEBI" id="CHEBI:15378"/>
        <dbReference type="ChEBI" id="CHEBI:16526"/>
        <dbReference type="ChEBI" id="CHEBI:57972"/>
        <dbReference type="ChEBI" id="CHEBI:64479"/>
        <dbReference type="ChEBI" id="CHEBI:78846"/>
        <dbReference type="ChEBI" id="CHEBI:149468"/>
        <dbReference type="EC" id="2.3.1.47"/>
    </reaction>
</comment>
<evidence type="ECO:0000256" key="8">
    <source>
        <dbReference type="ARBA" id="ARBA00022756"/>
    </source>
</evidence>
<accession>A0A9D1RHA9</accession>
<comment type="pathway">
    <text evidence="2">Cofactor biosynthesis; biotin biosynthesis.</text>
</comment>
<evidence type="ECO:0000256" key="9">
    <source>
        <dbReference type="ARBA" id="ARBA00022898"/>
    </source>
</evidence>
<dbReference type="EC" id="2.3.1.47" evidence="6"/>
<dbReference type="InterPro" id="IPR050087">
    <property type="entry name" value="AON_synthase_class-II"/>
</dbReference>
<dbReference type="InterPro" id="IPR001917">
    <property type="entry name" value="Aminotrans_II_pyridoxalP_BS"/>
</dbReference>
<dbReference type="Gene3D" id="3.90.1150.10">
    <property type="entry name" value="Aspartate Aminotransferase, domain 1"/>
    <property type="match status" value="1"/>
</dbReference>
<dbReference type="AlphaFoldDB" id="A0A9D1RHA9"/>
<dbReference type="Proteomes" id="UP000824267">
    <property type="component" value="Unassembled WGS sequence"/>
</dbReference>
<dbReference type="InterPro" id="IPR015421">
    <property type="entry name" value="PyrdxlP-dep_Trfase_major"/>
</dbReference>
<comment type="caution">
    <text evidence="15">The sequence shown here is derived from an EMBL/GenBank/DDBJ whole genome shotgun (WGS) entry which is preliminary data.</text>
</comment>
<name>A0A9D1RHA9_9BACT</name>
<dbReference type="InterPro" id="IPR015422">
    <property type="entry name" value="PyrdxlP-dep_Trfase_small"/>
</dbReference>
<gene>
    <name evidence="15" type="ORF">IAC47_04105</name>
</gene>
<evidence type="ECO:0000256" key="4">
    <source>
        <dbReference type="ARBA" id="ARBA00010008"/>
    </source>
</evidence>
<dbReference type="GO" id="GO:0008710">
    <property type="term" value="F:8-amino-7-oxononanoate synthase activity"/>
    <property type="evidence" value="ECO:0007669"/>
    <property type="project" value="UniProtKB-EC"/>
</dbReference>
<evidence type="ECO:0000256" key="3">
    <source>
        <dbReference type="ARBA" id="ARBA00005189"/>
    </source>
</evidence>
<dbReference type="Gene3D" id="3.40.640.10">
    <property type="entry name" value="Type I PLP-dependent aspartate aminotransferase-like (Major domain)"/>
    <property type="match status" value="1"/>
</dbReference>
<organism evidence="15 16">
    <name type="scientific">Candidatus Onthomorpha intestinigallinarum</name>
    <dbReference type="NCBI Taxonomy" id="2840880"/>
    <lineage>
        <taxon>Bacteria</taxon>
        <taxon>Pseudomonadati</taxon>
        <taxon>Bacteroidota</taxon>
        <taxon>Bacteroidia</taxon>
        <taxon>Bacteroidales</taxon>
        <taxon>Candidatus Onthomorpha</taxon>
    </lineage>
</organism>
<evidence type="ECO:0000313" key="15">
    <source>
        <dbReference type="EMBL" id="HIW87440.1"/>
    </source>
</evidence>
<comment type="pathway">
    <text evidence="3">Lipid metabolism.</text>
</comment>
<dbReference type="PANTHER" id="PTHR13693:SF100">
    <property type="entry name" value="8-AMINO-7-OXONONANOATE SYNTHASE"/>
    <property type="match status" value="1"/>
</dbReference>
<feature type="domain" description="Aminotransferase class I/classII large" evidence="14">
    <location>
        <begin position="23"/>
        <end position="363"/>
    </location>
</feature>
<dbReference type="GO" id="GO:0030170">
    <property type="term" value="F:pyridoxal phosphate binding"/>
    <property type="evidence" value="ECO:0007669"/>
    <property type="project" value="InterPro"/>
</dbReference>
<evidence type="ECO:0000256" key="10">
    <source>
        <dbReference type="ARBA" id="ARBA00032610"/>
    </source>
</evidence>
<dbReference type="PANTHER" id="PTHR13693">
    <property type="entry name" value="CLASS II AMINOTRANSFERASE/8-AMINO-7-OXONONANOATE SYNTHASE"/>
    <property type="match status" value="1"/>
</dbReference>
<dbReference type="InterPro" id="IPR015424">
    <property type="entry name" value="PyrdxlP-dep_Trfase"/>
</dbReference>